<evidence type="ECO:0000256" key="1">
    <source>
        <dbReference type="ARBA" id="ARBA00008780"/>
    </source>
</evidence>
<gene>
    <name evidence="11" type="ORF">IMSHALPRED_010237</name>
</gene>
<dbReference type="Proteomes" id="UP000664534">
    <property type="component" value="Unassembled WGS sequence"/>
</dbReference>
<dbReference type="EC" id="3.1.1.5" evidence="2 9"/>
<keyword evidence="4 8" id="KW-0378">Hydrolase</keyword>
<dbReference type="Pfam" id="PF01735">
    <property type="entry name" value="PLA2_B"/>
    <property type="match status" value="1"/>
</dbReference>
<keyword evidence="12" id="KW-1185">Reference proteome</keyword>
<evidence type="ECO:0000256" key="3">
    <source>
        <dbReference type="ARBA" id="ARBA00022729"/>
    </source>
</evidence>
<evidence type="ECO:0000256" key="2">
    <source>
        <dbReference type="ARBA" id="ARBA00013274"/>
    </source>
</evidence>
<dbReference type="Gene3D" id="3.40.1090.10">
    <property type="entry name" value="Cytosolic phospholipase A2 catalytic domain"/>
    <property type="match status" value="1"/>
</dbReference>
<comment type="caution">
    <text evidence="11">The sequence shown here is derived from an EMBL/GenBank/DDBJ whole genome shotgun (WGS) entry which is preliminary data.</text>
</comment>
<evidence type="ECO:0000256" key="7">
    <source>
        <dbReference type="ARBA" id="ARBA00023180"/>
    </source>
</evidence>
<dbReference type="GO" id="GO:0005829">
    <property type="term" value="C:cytosol"/>
    <property type="evidence" value="ECO:0007669"/>
    <property type="project" value="TreeGrafter"/>
</dbReference>
<reference evidence="11" key="1">
    <citation type="submission" date="2021-03" db="EMBL/GenBank/DDBJ databases">
        <authorList>
            <person name="Tagirdzhanova G."/>
        </authorList>
    </citation>
    <scope>NUCLEOTIDE SEQUENCE</scope>
</reference>
<dbReference type="PROSITE" id="PS51210">
    <property type="entry name" value="PLA2C"/>
    <property type="match status" value="1"/>
</dbReference>
<proteinExistence type="inferred from homology"/>
<sequence length="642" mass="69621">MLLLYSALIIVWACKTGTYAKTSVSKALSSSYAPVYVECPSEFQWLRPAIGLNPKEANWVAGRKSVVVDALSTYLRQLELEDFAVSEYITAIKENDYAHVPIMGYSISGGGWASAFTGIGGMRALDSRLDAANEQKTGGLLQCLTYMAGISGGSWPIMSIALNDFPTVDELVQSWHVDINRENATTDTKYAASPTTLFEELATKAKAGFNVSIADYLGRALAYEFIPGANGGLAATFTDVASQSKFQSHDMPFPIIHMVEIDEDDVEYFGLQLPSSNSKIYDMTAFEFGAWQGIGLFSPMEYLGTAMDNGSPINESACVRGFDRASFIIGSAEDAFNAWTIQTDSNGTLAGFAKRSHRAAGSQMLSTSEPSMSKRASPPTAALQGIVEAFNETFGLNISSITYAIYPNPFAGISSVTPPSAQKPLLRLVDGSETGQADPLWGQIQPARGSNFIITWDDNEDQIPYNWNNGTNVYDTYLAAKAASIPFPIIPTSNTFNSRGYNVRPVFFGCDPVLTTTKSADSPIVLYFGNAPYSAYTNYSYAQAATSPSQLSDILVNSFNQITQGNGTLAADWPICLGCAAIDRSLPRVGMQRTAQCEACMAKYCWDGTEDNATAQIVDPSLLLQPNLTFAEWIKTHDFQED</sequence>
<comment type="similarity">
    <text evidence="1 9">Belongs to the lysophospholipase family.</text>
</comment>
<evidence type="ECO:0000259" key="10">
    <source>
        <dbReference type="PROSITE" id="PS51210"/>
    </source>
</evidence>
<protein>
    <recommendedName>
        <fullName evidence="2 9">Lysophospholipase</fullName>
        <ecNumber evidence="2 9">3.1.1.5</ecNumber>
    </recommendedName>
</protein>
<keyword evidence="7" id="KW-0325">Glycoprotein</keyword>
<accession>A0A8H3IPE9</accession>
<dbReference type="OrthoDB" id="4084751at2759"/>
<dbReference type="InterPro" id="IPR016035">
    <property type="entry name" value="Acyl_Trfase/lysoPLipase"/>
</dbReference>
<dbReference type="InterPro" id="IPR002642">
    <property type="entry name" value="LysoPLipase_cat_dom"/>
</dbReference>
<evidence type="ECO:0000256" key="4">
    <source>
        <dbReference type="ARBA" id="ARBA00022801"/>
    </source>
</evidence>
<feature type="domain" description="PLA2c" evidence="10">
    <location>
        <begin position="38"/>
        <end position="611"/>
    </location>
</feature>
<feature type="signal peptide" evidence="9">
    <location>
        <begin position="1"/>
        <end position="20"/>
    </location>
</feature>
<name>A0A8H3IPE9_9LECA</name>
<dbReference type="GO" id="GO:0046475">
    <property type="term" value="P:glycerophospholipid catabolic process"/>
    <property type="evidence" value="ECO:0007669"/>
    <property type="project" value="TreeGrafter"/>
</dbReference>
<organism evidence="11 12">
    <name type="scientific">Imshaugia aleurites</name>
    <dbReference type="NCBI Taxonomy" id="172621"/>
    <lineage>
        <taxon>Eukaryota</taxon>
        <taxon>Fungi</taxon>
        <taxon>Dikarya</taxon>
        <taxon>Ascomycota</taxon>
        <taxon>Pezizomycotina</taxon>
        <taxon>Lecanoromycetes</taxon>
        <taxon>OSLEUM clade</taxon>
        <taxon>Lecanoromycetidae</taxon>
        <taxon>Lecanorales</taxon>
        <taxon>Lecanorineae</taxon>
        <taxon>Parmeliaceae</taxon>
        <taxon>Imshaugia</taxon>
    </lineage>
</organism>
<comment type="catalytic activity">
    <reaction evidence="9">
        <text>a 1-acyl-sn-glycero-3-phosphocholine + H2O = sn-glycerol 3-phosphocholine + a fatty acid + H(+)</text>
        <dbReference type="Rhea" id="RHEA:15177"/>
        <dbReference type="ChEBI" id="CHEBI:15377"/>
        <dbReference type="ChEBI" id="CHEBI:15378"/>
        <dbReference type="ChEBI" id="CHEBI:16870"/>
        <dbReference type="ChEBI" id="CHEBI:28868"/>
        <dbReference type="ChEBI" id="CHEBI:58168"/>
        <dbReference type="EC" id="3.1.1.5"/>
    </reaction>
</comment>
<dbReference type="GO" id="GO:0004623">
    <property type="term" value="F:phospholipase A2 activity"/>
    <property type="evidence" value="ECO:0007669"/>
    <property type="project" value="TreeGrafter"/>
</dbReference>
<feature type="chain" id="PRO_5034696401" description="Lysophospholipase" evidence="9">
    <location>
        <begin position="21"/>
        <end position="642"/>
    </location>
</feature>
<evidence type="ECO:0000313" key="11">
    <source>
        <dbReference type="EMBL" id="CAF9935467.1"/>
    </source>
</evidence>
<dbReference type="EMBL" id="CAJPDT010000084">
    <property type="protein sequence ID" value="CAF9935467.1"/>
    <property type="molecule type" value="Genomic_DNA"/>
</dbReference>
<keyword evidence="6 8" id="KW-0443">Lipid metabolism</keyword>
<dbReference type="PANTHER" id="PTHR10728">
    <property type="entry name" value="CYTOSOLIC PHOSPHOLIPASE A2"/>
    <property type="match status" value="1"/>
</dbReference>
<evidence type="ECO:0000256" key="9">
    <source>
        <dbReference type="RuleBase" id="RU362103"/>
    </source>
</evidence>
<dbReference type="AlphaFoldDB" id="A0A8H3IPE9"/>
<evidence type="ECO:0000256" key="5">
    <source>
        <dbReference type="ARBA" id="ARBA00022963"/>
    </source>
</evidence>
<dbReference type="SUPFAM" id="SSF52151">
    <property type="entry name" value="FabD/lysophospholipase-like"/>
    <property type="match status" value="1"/>
</dbReference>
<dbReference type="PANTHER" id="PTHR10728:SF33">
    <property type="entry name" value="LYSOPHOSPHOLIPASE 1-RELATED"/>
    <property type="match status" value="1"/>
</dbReference>
<evidence type="ECO:0000256" key="6">
    <source>
        <dbReference type="ARBA" id="ARBA00023098"/>
    </source>
</evidence>
<keyword evidence="3 9" id="KW-0732">Signal</keyword>
<dbReference type="GO" id="GO:0004622">
    <property type="term" value="F:phosphatidylcholine lysophospholipase activity"/>
    <property type="evidence" value="ECO:0007669"/>
    <property type="project" value="UniProtKB-EC"/>
</dbReference>
<evidence type="ECO:0000313" key="12">
    <source>
        <dbReference type="Proteomes" id="UP000664534"/>
    </source>
</evidence>
<dbReference type="SMART" id="SM00022">
    <property type="entry name" value="PLAc"/>
    <property type="match status" value="1"/>
</dbReference>
<evidence type="ECO:0000256" key="8">
    <source>
        <dbReference type="PROSITE-ProRule" id="PRU00555"/>
    </source>
</evidence>
<keyword evidence="5 8" id="KW-0442">Lipid degradation</keyword>